<keyword evidence="1" id="KW-0812">Transmembrane</keyword>
<reference evidence="2 3" key="1">
    <citation type="submission" date="2017-10" db="EMBL/GenBank/DDBJ databases">
        <title>Bacillus sp. nov., a halophilic bacterium isolated from a Yangshapao Lake.</title>
        <authorList>
            <person name="Wang H."/>
        </authorList>
    </citation>
    <scope>NUCLEOTIDE SEQUENCE [LARGE SCALE GENOMIC DNA]</scope>
    <source>
        <strain evidence="2 3">YSP-3</strain>
    </source>
</reference>
<name>A0A2W0H6J9_9BACI</name>
<keyword evidence="3" id="KW-1185">Reference proteome</keyword>
<comment type="caution">
    <text evidence="2">The sequence shown here is derived from an EMBL/GenBank/DDBJ whole genome shotgun (WGS) entry which is preliminary data.</text>
</comment>
<evidence type="ECO:0000313" key="2">
    <source>
        <dbReference type="EMBL" id="PYZ97493.1"/>
    </source>
</evidence>
<dbReference type="AlphaFoldDB" id="A0A2W0H6J9"/>
<accession>A0A2W0H6J9</accession>
<sequence>MQKHRPRSGTLLFFAVGNGSDALVQKERKNRKAVWSLVLGILSLVLPYMGLLAGVAGIFTANRALREIEAGRGSGKYVAFAGKLCSIGGIIAYTVVSLVMIASFFT</sequence>
<evidence type="ECO:0008006" key="4">
    <source>
        <dbReference type="Google" id="ProtNLM"/>
    </source>
</evidence>
<dbReference type="Proteomes" id="UP000248066">
    <property type="component" value="Unassembled WGS sequence"/>
</dbReference>
<feature type="transmembrane region" description="Helical" evidence="1">
    <location>
        <begin position="80"/>
        <end position="105"/>
    </location>
</feature>
<gene>
    <name evidence="2" type="ORF">CR205_02535</name>
</gene>
<organism evidence="2 3">
    <name type="scientific">Alteribacter lacisalsi</name>
    <dbReference type="NCBI Taxonomy" id="2045244"/>
    <lineage>
        <taxon>Bacteria</taxon>
        <taxon>Bacillati</taxon>
        <taxon>Bacillota</taxon>
        <taxon>Bacilli</taxon>
        <taxon>Bacillales</taxon>
        <taxon>Bacillaceae</taxon>
        <taxon>Alteribacter</taxon>
    </lineage>
</organism>
<keyword evidence="1" id="KW-0472">Membrane</keyword>
<evidence type="ECO:0000313" key="3">
    <source>
        <dbReference type="Proteomes" id="UP000248066"/>
    </source>
</evidence>
<dbReference type="EMBL" id="PDOF01000001">
    <property type="protein sequence ID" value="PYZ97493.1"/>
    <property type="molecule type" value="Genomic_DNA"/>
</dbReference>
<feature type="transmembrane region" description="Helical" evidence="1">
    <location>
        <begin position="38"/>
        <end position="59"/>
    </location>
</feature>
<keyword evidence="1" id="KW-1133">Transmembrane helix</keyword>
<evidence type="ECO:0000256" key="1">
    <source>
        <dbReference type="SAM" id="Phobius"/>
    </source>
</evidence>
<proteinExistence type="predicted"/>
<dbReference type="OrthoDB" id="2972738at2"/>
<dbReference type="RefSeq" id="WP_110516629.1">
    <property type="nucleotide sequence ID" value="NZ_PDOF01000001.1"/>
</dbReference>
<protein>
    <recommendedName>
        <fullName evidence="4">DUF4190 domain-containing protein</fullName>
    </recommendedName>
</protein>